<dbReference type="PRINTS" id="PR00037">
    <property type="entry name" value="HTHLACR"/>
</dbReference>
<dbReference type="InterPro" id="IPR050313">
    <property type="entry name" value="Carb_Metab_HTH_regulators"/>
</dbReference>
<keyword evidence="1" id="KW-0805">Transcription regulation</keyword>
<dbReference type="Pfam" id="PF00455">
    <property type="entry name" value="DeoRC"/>
    <property type="match status" value="1"/>
</dbReference>
<sequence length="260" mass="29215">MNEAERINQILNILYQQESVTSESLEKLFNVSPMTIRRDLQKLYEKGLIVRYRGGAMLARTTFGHEPPLHERETENLQKKRAIVMKAANLIKDGEVIVLDVGSTTIELAKVLRNRSNITVFTASLTIANIFLNTNVTVYLVGGVLQHKENCLGGPVARGVIRQYHFDKFFLGAAGVSENSGLTDFGMDEVETKKAFIERSKEVIALTDSSKFGKVSFTTICKFNDINHIITDCDLDPQMQNSIRKKGVNLIITDYNEELL</sequence>
<dbReference type="PANTHER" id="PTHR30363:SF44">
    <property type="entry name" value="AGA OPERON TRANSCRIPTIONAL REPRESSOR-RELATED"/>
    <property type="match status" value="1"/>
</dbReference>
<proteinExistence type="predicted"/>
<protein>
    <submittedName>
        <fullName evidence="5">DeoR/GlpR transcriptional regulator</fullName>
    </submittedName>
</protein>
<reference evidence="5" key="2">
    <citation type="submission" date="2021-04" db="EMBL/GenBank/DDBJ databases">
        <authorList>
            <person name="Liu J."/>
        </authorList>
    </citation>
    <scope>NUCLEOTIDE SEQUENCE</scope>
    <source>
        <strain evidence="5">BAD-6</strain>
    </source>
</reference>
<dbReference type="GO" id="GO:0003700">
    <property type="term" value="F:DNA-binding transcription factor activity"/>
    <property type="evidence" value="ECO:0007669"/>
    <property type="project" value="InterPro"/>
</dbReference>
<feature type="domain" description="HTH deoR-type" evidence="4">
    <location>
        <begin position="3"/>
        <end position="58"/>
    </location>
</feature>
<dbReference type="SUPFAM" id="SSF100950">
    <property type="entry name" value="NagB/RpiA/CoA transferase-like"/>
    <property type="match status" value="1"/>
</dbReference>
<dbReference type="InterPro" id="IPR018356">
    <property type="entry name" value="Tscrpt_reg_HTH_DeoR_CS"/>
</dbReference>
<evidence type="ECO:0000259" key="4">
    <source>
        <dbReference type="PROSITE" id="PS51000"/>
    </source>
</evidence>
<comment type="caution">
    <text evidence="5">The sequence shown here is derived from an EMBL/GenBank/DDBJ whole genome shotgun (WGS) entry which is preliminary data.</text>
</comment>
<evidence type="ECO:0000256" key="3">
    <source>
        <dbReference type="ARBA" id="ARBA00023163"/>
    </source>
</evidence>
<dbReference type="Proteomes" id="UP000675664">
    <property type="component" value="Unassembled WGS sequence"/>
</dbReference>
<reference evidence="5" key="1">
    <citation type="submission" date="2021-04" db="EMBL/GenBank/DDBJ databases">
        <title>Sinoanaerobacter chloroacetimidivorans sp. nov., an obligate anaerobic bacterium isolated from anaerobic sludge.</title>
        <authorList>
            <person name="Bao Y."/>
        </authorList>
    </citation>
    <scope>NUCLEOTIDE SEQUENCE</scope>
    <source>
        <strain evidence="5">BAD-6</strain>
    </source>
</reference>
<keyword evidence="3" id="KW-0804">Transcription</keyword>
<keyword evidence="2" id="KW-0238">DNA-binding</keyword>
<dbReference type="SUPFAM" id="SSF46785">
    <property type="entry name" value="Winged helix' DNA-binding domain"/>
    <property type="match status" value="1"/>
</dbReference>
<evidence type="ECO:0000313" key="6">
    <source>
        <dbReference type="Proteomes" id="UP000675664"/>
    </source>
</evidence>
<dbReference type="CDD" id="cd00090">
    <property type="entry name" value="HTH_ARSR"/>
    <property type="match status" value="1"/>
</dbReference>
<dbReference type="InterPro" id="IPR036388">
    <property type="entry name" value="WH-like_DNA-bd_sf"/>
</dbReference>
<evidence type="ECO:0000256" key="1">
    <source>
        <dbReference type="ARBA" id="ARBA00023015"/>
    </source>
</evidence>
<dbReference type="SMART" id="SM00420">
    <property type="entry name" value="HTH_DEOR"/>
    <property type="match status" value="1"/>
</dbReference>
<dbReference type="InterPro" id="IPR014036">
    <property type="entry name" value="DeoR-like_C"/>
</dbReference>
<dbReference type="InterPro" id="IPR001034">
    <property type="entry name" value="DeoR_HTH"/>
</dbReference>
<dbReference type="AlphaFoldDB" id="A0A8J7W1I0"/>
<accession>A0A8J7W1I0</accession>
<dbReference type="GO" id="GO:0003677">
    <property type="term" value="F:DNA binding"/>
    <property type="evidence" value="ECO:0007669"/>
    <property type="project" value="UniProtKB-KW"/>
</dbReference>
<evidence type="ECO:0000256" key="2">
    <source>
        <dbReference type="ARBA" id="ARBA00023125"/>
    </source>
</evidence>
<organism evidence="5 6">
    <name type="scientific">Sinanaerobacter chloroacetimidivorans</name>
    <dbReference type="NCBI Taxonomy" id="2818044"/>
    <lineage>
        <taxon>Bacteria</taxon>
        <taxon>Bacillati</taxon>
        <taxon>Bacillota</taxon>
        <taxon>Clostridia</taxon>
        <taxon>Peptostreptococcales</taxon>
        <taxon>Anaerovoracaceae</taxon>
        <taxon>Sinanaerobacter</taxon>
    </lineage>
</organism>
<dbReference type="Gene3D" id="1.10.10.10">
    <property type="entry name" value="Winged helix-like DNA-binding domain superfamily/Winged helix DNA-binding domain"/>
    <property type="match status" value="1"/>
</dbReference>
<dbReference type="SMART" id="SM01134">
    <property type="entry name" value="DeoRC"/>
    <property type="match status" value="1"/>
</dbReference>
<gene>
    <name evidence="5" type="ORF">KCX82_14510</name>
</gene>
<dbReference type="Gene3D" id="3.40.50.1360">
    <property type="match status" value="1"/>
</dbReference>
<dbReference type="InterPro" id="IPR011991">
    <property type="entry name" value="ArsR-like_HTH"/>
</dbReference>
<dbReference type="PANTHER" id="PTHR30363">
    <property type="entry name" value="HTH-TYPE TRANSCRIPTIONAL REGULATOR SRLR-RELATED"/>
    <property type="match status" value="1"/>
</dbReference>
<name>A0A8J7W1I0_9FIRM</name>
<dbReference type="RefSeq" id="WP_227019231.1">
    <property type="nucleotide sequence ID" value="NZ_JAGSND010000010.1"/>
</dbReference>
<dbReference type="PROSITE" id="PS51000">
    <property type="entry name" value="HTH_DEOR_2"/>
    <property type="match status" value="1"/>
</dbReference>
<dbReference type="InterPro" id="IPR036390">
    <property type="entry name" value="WH_DNA-bd_sf"/>
</dbReference>
<dbReference type="PROSITE" id="PS00894">
    <property type="entry name" value="HTH_DEOR_1"/>
    <property type="match status" value="1"/>
</dbReference>
<dbReference type="Pfam" id="PF08220">
    <property type="entry name" value="HTH_DeoR"/>
    <property type="match status" value="1"/>
</dbReference>
<keyword evidence="6" id="KW-1185">Reference proteome</keyword>
<dbReference type="InterPro" id="IPR037171">
    <property type="entry name" value="NagB/RpiA_transferase-like"/>
</dbReference>
<dbReference type="EMBL" id="JAGSND010000010">
    <property type="protein sequence ID" value="MBR0599099.1"/>
    <property type="molecule type" value="Genomic_DNA"/>
</dbReference>
<evidence type="ECO:0000313" key="5">
    <source>
        <dbReference type="EMBL" id="MBR0599099.1"/>
    </source>
</evidence>